<dbReference type="NCBIfam" id="TIGR04183">
    <property type="entry name" value="Por_Secre_tail"/>
    <property type="match status" value="1"/>
</dbReference>
<dbReference type="Gene3D" id="2.60.40.10">
    <property type="entry name" value="Immunoglobulins"/>
    <property type="match status" value="1"/>
</dbReference>
<gene>
    <name evidence="5" type="ORF">C1H87_17610</name>
</gene>
<dbReference type="KEGG" id="fek:C1H87_17610"/>
<accession>A0A2K9PTQ9</accession>
<keyword evidence="6" id="KW-1185">Reference proteome</keyword>
<dbReference type="InterPro" id="IPR013783">
    <property type="entry name" value="Ig-like_fold"/>
</dbReference>
<feature type="domain" description="3-keto-alpha-glucoside-1,2-lyase/3-keto-2-hydroxy-glucal hydratase" evidence="4">
    <location>
        <begin position="358"/>
        <end position="559"/>
    </location>
</feature>
<dbReference type="OrthoDB" id="259356at2"/>
<feature type="signal peptide" evidence="3">
    <location>
        <begin position="1"/>
        <end position="24"/>
    </location>
</feature>
<evidence type="ECO:0000313" key="6">
    <source>
        <dbReference type="Proteomes" id="UP000235826"/>
    </source>
</evidence>
<evidence type="ECO:0000259" key="4">
    <source>
        <dbReference type="Pfam" id="PF06439"/>
    </source>
</evidence>
<reference evidence="5 6" key="1">
    <citation type="submission" date="2018-01" db="EMBL/GenBank/DDBJ databases">
        <title>Complete genome sequence of Flavivirga eckloniae ECD14 isolated from seaweed Ecklonia cava.</title>
        <authorList>
            <person name="Lee J.H."/>
            <person name="Baik K.S."/>
            <person name="Seong C.N."/>
        </authorList>
    </citation>
    <scope>NUCLEOTIDE SEQUENCE [LARGE SCALE GENOMIC DNA]</scope>
    <source>
        <strain evidence="5 6">ECD14</strain>
    </source>
</reference>
<dbReference type="RefSeq" id="WP_102757075.1">
    <property type="nucleotide sequence ID" value="NZ_CP025791.1"/>
</dbReference>
<feature type="region of interest" description="Disordered" evidence="2">
    <location>
        <begin position="146"/>
        <end position="165"/>
    </location>
</feature>
<dbReference type="InterPro" id="IPR010496">
    <property type="entry name" value="AL/BT2_dom"/>
</dbReference>
<evidence type="ECO:0000313" key="5">
    <source>
        <dbReference type="EMBL" id="AUP80429.1"/>
    </source>
</evidence>
<evidence type="ECO:0000256" key="2">
    <source>
        <dbReference type="SAM" id="MobiDB-lite"/>
    </source>
</evidence>
<evidence type="ECO:0000256" key="3">
    <source>
        <dbReference type="SAM" id="SignalP"/>
    </source>
</evidence>
<dbReference type="Pfam" id="PF06439">
    <property type="entry name" value="3keto-disac_hyd"/>
    <property type="match status" value="2"/>
</dbReference>
<feature type="domain" description="3-keto-alpha-glucoside-1,2-lyase/3-keto-2-hydroxy-glucal hydratase" evidence="4">
    <location>
        <begin position="30"/>
        <end position="234"/>
    </location>
</feature>
<dbReference type="GO" id="GO:0016787">
    <property type="term" value="F:hydrolase activity"/>
    <property type="evidence" value="ECO:0007669"/>
    <property type="project" value="InterPro"/>
</dbReference>
<feature type="chain" id="PRO_5014901443" description="3-keto-alpha-glucoside-1,2-lyase/3-keto-2-hydroxy-glucal hydratase domain-containing protein" evidence="3">
    <location>
        <begin position="25"/>
        <end position="761"/>
    </location>
</feature>
<protein>
    <recommendedName>
        <fullName evidence="4">3-keto-alpha-glucoside-1,2-lyase/3-keto-2-hydroxy-glucal hydratase domain-containing protein</fullName>
    </recommendedName>
</protein>
<proteinExistence type="predicted"/>
<keyword evidence="1 3" id="KW-0732">Signal</keyword>
<name>A0A2K9PTQ9_9FLAO</name>
<dbReference type="Proteomes" id="UP000235826">
    <property type="component" value="Chromosome"/>
</dbReference>
<dbReference type="InterPro" id="IPR026444">
    <property type="entry name" value="Secre_tail"/>
</dbReference>
<dbReference type="AlphaFoldDB" id="A0A2K9PTQ9"/>
<evidence type="ECO:0000256" key="1">
    <source>
        <dbReference type="ARBA" id="ARBA00022729"/>
    </source>
</evidence>
<organism evidence="5 6">
    <name type="scientific">Flavivirga eckloniae</name>
    <dbReference type="NCBI Taxonomy" id="1803846"/>
    <lineage>
        <taxon>Bacteria</taxon>
        <taxon>Pseudomonadati</taxon>
        <taxon>Bacteroidota</taxon>
        <taxon>Flavobacteriia</taxon>
        <taxon>Flavobacteriales</taxon>
        <taxon>Flavobacteriaceae</taxon>
        <taxon>Flavivirga</taxon>
    </lineage>
</organism>
<dbReference type="EMBL" id="CP025791">
    <property type="protein sequence ID" value="AUP80429.1"/>
    <property type="molecule type" value="Genomic_DNA"/>
</dbReference>
<sequence length="761" mass="84776">MKNKNYICYFIVALLSISSLTAQEQLWKGTFDGWEFGFRDGREGKGTRDDFWKIGPNGELHATGGNNYWQQSGMRTVKTYGDYELTLEYKWITTGEEVDGNSGIYIHGENNFAQDRGAFPNSIEVELKKGNAGAFIKNGLDMTATGHRPSIPVDPKSKEVPRDPGNSNIKITEFLDGNWNYLTIRSIEGKISVTLNGIDVNSGIVHKNGKRITSGYITLQSALKDIAFRNIQIKEIDACIITPYLYDKNPIVNGAMRQDDYAETEIGGTVYLNPAFGGLEGTVSWTGPNGFSHEKGLVIIKDIQEDDLGIYTVTFTGKRGCVVSHDFEVGFGKKIEIKKTAFLLSSNSSTKEQLWKGTFDGWEFGFRDGREGKGTRDDFWKIGPNGELHATGGNNYWRQSGMRTAKTYSDYTLTFEYKWITLGDGDKDGNSGIWIHGENNWKQDNGGYPNSIEVQLKKGEAGDLLRKGLEVAAEPNYPNVGSRPERLPKRFYSEQPIPEYTDGTWNKMSITVIEGKISVYLNDRLINAGTISKNGERVTSGYITFQSELKDLAFKNVYIEEIESCKVNPAVYDKHSIESSSTRLGDYAEVEIGGFALLAPHNWLEGIWSWTGPNGFSHEGKYVRIENVKETQLGIYTVTFTGKRGCTVSHDFEIGLNKEPNIETVSGKAAPKNIEGKIVDNNKIFVANATNDKAFTVYFNDQKLSSIVIYNAAGQEVYKNTLKNQGAEKSLFVNQNFLPGLYILLATDSKGNATSTKFLVN</sequence>
<dbReference type="Gene3D" id="2.60.120.560">
    <property type="entry name" value="Exo-inulinase, domain 1"/>
    <property type="match status" value="2"/>
</dbReference>